<accession>A0A433U871</accession>
<protein>
    <submittedName>
        <fullName evidence="2">Uncharacterized protein</fullName>
    </submittedName>
</protein>
<name>A0A433U871_ELYCH</name>
<dbReference type="EMBL" id="RQTK01000043">
    <property type="protein sequence ID" value="RUS89996.1"/>
    <property type="molecule type" value="Genomic_DNA"/>
</dbReference>
<organism evidence="2 3">
    <name type="scientific">Elysia chlorotica</name>
    <name type="common">Eastern emerald elysia</name>
    <name type="synonym">Sea slug</name>
    <dbReference type="NCBI Taxonomy" id="188477"/>
    <lineage>
        <taxon>Eukaryota</taxon>
        <taxon>Metazoa</taxon>
        <taxon>Spiralia</taxon>
        <taxon>Lophotrochozoa</taxon>
        <taxon>Mollusca</taxon>
        <taxon>Gastropoda</taxon>
        <taxon>Heterobranchia</taxon>
        <taxon>Euthyneura</taxon>
        <taxon>Panpulmonata</taxon>
        <taxon>Sacoglossa</taxon>
        <taxon>Placobranchoidea</taxon>
        <taxon>Plakobranchidae</taxon>
        <taxon>Elysia</taxon>
    </lineage>
</organism>
<feature type="region of interest" description="Disordered" evidence="1">
    <location>
        <begin position="226"/>
        <end position="248"/>
    </location>
</feature>
<keyword evidence="3" id="KW-1185">Reference proteome</keyword>
<evidence type="ECO:0000256" key="1">
    <source>
        <dbReference type="SAM" id="MobiDB-lite"/>
    </source>
</evidence>
<gene>
    <name evidence="2" type="ORF">EGW08_002263</name>
</gene>
<dbReference type="OrthoDB" id="6214117at2759"/>
<evidence type="ECO:0000313" key="3">
    <source>
        <dbReference type="Proteomes" id="UP000271974"/>
    </source>
</evidence>
<dbReference type="AlphaFoldDB" id="A0A433U871"/>
<proteinExistence type="predicted"/>
<reference evidence="2 3" key="1">
    <citation type="submission" date="2019-01" db="EMBL/GenBank/DDBJ databases">
        <title>A draft genome assembly of the solar-powered sea slug Elysia chlorotica.</title>
        <authorList>
            <person name="Cai H."/>
            <person name="Li Q."/>
            <person name="Fang X."/>
            <person name="Li J."/>
            <person name="Curtis N.E."/>
            <person name="Altenburger A."/>
            <person name="Shibata T."/>
            <person name="Feng M."/>
            <person name="Maeda T."/>
            <person name="Schwartz J.A."/>
            <person name="Shigenobu S."/>
            <person name="Lundholm N."/>
            <person name="Nishiyama T."/>
            <person name="Yang H."/>
            <person name="Hasebe M."/>
            <person name="Li S."/>
            <person name="Pierce S.K."/>
            <person name="Wang J."/>
        </authorList>
    </citation>
    <scope>NUCLEOTIDE SEQUENCE [LARGE SCALE GENOMIC DNA]</scope>
    <source>
        <strain evidence="2">EC2010</strain>
        <tissue evidence="2">Whole organism of an adult</tissue>
    </source>
</reference>
<feature type="non-terminal residue" evidence="2">
    <location>
        <position position="1"/>
    </location>
</feature>
<dbReference type="Proteomes" id="UP000271974">
    <property type="component" value="Unassembled WGS sequence"/>
</dbReference>
<comment type="caution">
    <text evidence="2">The sequence shown here is derived from an EMBL/GenBank/DDBJ whole genome shotgun (WGS) entry which is preliminary data.</text>
</comment>
<sequence>FILLEECTTKLVRLKNRSRNFSRKNIIRKFPRNPSTRISTGHKDSYKLWHKSHRYTLRPSSNTMADNQVKEAETEWTNDRVQELVEQGLQPLKTEVQEIKVTMAEVVRQLREIRKDLKWMSTPRLEGRALSTQGSPWLTEQESRQEGAAVISTTHQGEERGKVSADCDSQPQQQIDDLGSELVWFKNKVELLQEKFQQQKVRQEDILSSVKAHCAFTEGVIREASISKTSREPTESAVEMSSGENLRQDGCEESAGAKDTTVQLVVAANKKLIDGAVERLEALTIGQSQRIVDKIRNPSSDNQSIFHFFIPHFENLIGSDESVCSCQYHVDFRHTFMVVRGVARFSAESSHMTVGLEQTMDALELGLEKGRASLVDIKARIKAPKDSGLPDIEMDGVSECCGGDSPQTDENGWISLGQPVVSMKQLLDAGYNTHKDTSLLIEFEINAKPQQRSLLTLLTG</sequence>
<evidence type="ECO:0000313" key="2">
    <source>
        <dbReference type="EMBL" id="RUS89996.1"/>
    </source>
</evidence>